<proteinExistence type="predicted"/>
<keyword evidence="2" id="KW-1185">Reference proteome</keyword>
<reference evidence="1" key="2">
    <citation type="submission" date="2025-09" db="UniProtKB">
        <authorList>
            <consortium name="EnsemblPlants"/>
        </authorList>
    </citation>
    <scope>IDENTIFICATION</scope>
</reference>
<reference evidence="1" key="1">
    <citation type="submission" date="2021-05" db="EMBL/GenBank/DDBJ databases">
        <authorList>
            <person name="Scholz U."/>
            <person name="Mascher M."/>
            <person name="Fiebig A."/>
        </authorList>
    </citation>
    <scope>NUCLEOTIDE SEQUENCE [LARGE SCALE GENOMIC DNA]</scope>
</reference>
<name>A0ACD5XQB7_AVESA</name>
<accession>A0ACD5XQB7</accession>
<dbReference type="Proteomes" id="UP001732700">
    <property type="component" value="Chromosome 5C"/>
</dbReference>
<organism evidence="1 2">
    <name type="scientific">Avena sativa</name>
    <name type="common">Oat</name>
    <dbReference type="NCBI Taxonomy" id="4498"/>
    <lineage>
        <taxon>Eukaryota</taxon>
        <taxon>Viridiplantae</taxon>
        <taxon>Streptophyta</taxon>
        <taxon>Embryophyta</taxon>
        <taxon>Tracheophyta</taxon>
        <taxon>Spermatophyta</taxon>
        <taxon>Magnoliopsida</taxon>
        <taxon>Liliopsida</taxon>
        <taxon>Poales</taxon>
        <taxon>Poaceae</taxon>
        <taxon>BOP clade</taxon>
        <taxon>Pooideae</taxon>
        <taxon>Poodae</taxon>
        <taxon>Poeae</taxon>
        <taxon>Poeae Chloroplast Group 1 (Aveneae type)</taxon>
        <taxon>Aveninae</taxon>
        <taxon>Avena</taxon>
    </lineage>
</organism>
<evidence type="ECO:0000313" key="1">
    <source>
        <dbReference type="EnsemblPlants" id="AVESA.00010b.r2.5CG0862620.1.CDS"/>
    </source>
</evidence>
<evidence type="ECO:0000313" key="2">
    <source>
        <dbReference type="Proteomes" id="UP001732700"/>
    </source>
</evidence>
<sequence length="159" mass="17510">MKIDPLEHVIALDNAIGKTKLFHIGMKVDSTSRFPISYFIKKSFSVDNAQMLPSIKASPGQELISNPSPNPTIKSSNDSTPQDLQNTTPPSHESIVITTDKNKLNNSTAKRTIQFTEDETPNKESSKDEDLTAGGLELHTHTNKRPKQDITDNKVAPSI</sequence>
<dbReference type="EnsemblPlants" id="AVESA.00010b.r2.5CG0862620.1">
    <property type="protein sequence ID" value="AVESA.00010b.r2.5CG0862620.1.CDS"/>
    <property type="gene ID" value="AVESA.00010b.r2.5CG0862620"/>
</dbReference>
<protein>
    <submittedName>
        <fullName evidence="1">Uncharacterized protein</fullName>
    </submittedName>
</protein>